<dbReference type="PANTHER" id="PTHR48237:SF1">
    <property type="entry name" value="SPC97_SPC98 FAMILY OF SPINDLE POLE BODY (SBP) COMPONENT"/>
    <property type="match status" value="1"/>
</dbReference>
<sequence length="139" mass="15722">MDKGYDILGNNSIEDVRWLCSLSESELDFLISLKMLVIQRAKKIGQEALANKFDLRMLRALGFILMEHFSVQVKDVSVIPCLAESSAFLAGCNLLKHNLDDSFSNMSIEDLKALVGSDQRKRIAEMFVDEIALNQKRKL</sequence>
<accession>A0ABC8RX84</accession>
<evidence type="ECO:0000313" key="2">
    <source>
        <dbReference type="Proteomes" id="UP001642360"/>
    </source>
</evidence>
<protein>
    <submittedName>
        <fullName evidence="1">Uncharacterized protein</fullName>
    </submittedName>
</protein>
<dbReference type="Proteomes" id="UP001642360">
    <property type="component" value="Unassembled WGS sequence"/>
</dbReference>
<comment type="caution">
    <text evidence="1">The sequence shown here is derived from an EMBL/GenBank/DDBJ whole genome shotgun (WGS) entry which is preliminary data.</text>
</comment>
<reference evidence="1 2" key="1">
    <citation type="submission" date="2024-02" db="EMBL/GenBank/DDBJ databases">
        <authorList>
            <person name="Vignale AGUSTIN F."/>
            <person name="Sosa J E."/>
            <person name="Modenutti C."/>
        </authorList>
    </citation>
    <scope>NUCLEOTIDE SEQUENCE [LARGE SCALE GENOMIC DNA]</scope>
</reference>
<gene>
    <name evidence="1" type="ORF">ILEXP_LOCUS15183</name>
</gene>
<dbReference type="PANTHER" id="PTHR48237">
    <property type="entry name" value="GAMMA-TUBULIN COMPLEX COMPONENT"/>
    <property type="match status" value="1"/>
</dbReference>
<organism evidence="1 2">
    <name type="scientific">Ilex paraguariensis</name>
    <name type="common">yerba mate</name>
    <dbReference type="NCBI Taxonomy" id="185542"/>
    <lineage>
        <taxon>Eukaryota</taxon>
        <taxon>Viridiplantae</taxon>
        <taxon>Streptophyta</taxon>
        <taxon>Embryophyta</taxon>
        <taxon>Tracheophyta</taxon>
        <taxon>Spermatophyta</taxon>
        <taxon>Magnoliopsida</taxon>
        <taxon>eudicotyledons</taxon>
        <taxon>Gunneridae</taxon>
        <taxon>Pentapetalae</taxon>
        <taxon>asterids</taxon>
        <taxon>campanulids</taxon>
        <taxon>Aquifoliales</taxon>
        <taxon>Aquifoliaceae</taxon>
        <taxon>Ilex</taxon>
    </lineage>
</organism>
<dbReference type="AlphaFoldDB" id="A0ABC8RX84"/>
<proteinExistence type="predicted"/>
<evidence type="ECO:0000313" key="1">
    <source>
        <dbReference type="EMBL" id="CAK9147298.1"/>
    </source>
</evidence>
<name>A0ABC8RX84_9AQUA</name>
<dbReference type="EMBL" id="CAUOFW020001666">
    <property type="protein sequence ID" value="CAK9147298.1"/>
    <property type="molecule type" value="Genomic_DNA"/>
</dbReference>
<keyword evidence="2" id="KW-1185">Reference proteome</keyword>